<keyword evidence="2" id="KW-1185">Reference proteome</keyword>
<evidence type="ECO:0008006" key="3">
    <source>
        <dbReference type="Google" id="ProtNLM"/>
    </source>
</evidence>
<dbReference type="RefSeq" id="WP_188411998.1">
    <property type="nucleotide sequence ID" value="NZ_BMDJ01000002.1"/>
</dbReference>
<gene>
    <name evidence="1" type="ORF">GCM10008119_08270</name>
</gene>
<reference evidence="2" key="1">
    <citation type="journal article" date="2019" name="Int. J. Syst. Evol. Microbiol.">
        <title>The Global Catalogue of Microorganisms (GCM) 10K type strain sequencing project: providing services to taxonomists for standard genome sequencing and annotation.</title>
        <authorList>
            <consortium name="The Broad Institute Genomics Platform"/>
            <consortium name="The Broad Institute Genome Sequencing Center for Infectious Disease"/>
            <person name="Wu L."/>
            <person name="Ma J."/>
        </authorList>
    </citation>
    <scope>NUCLEOTIDE SEQUENCE [LARGE SCALE GENOMIC DNA]</scope>
    <source>
        <strain evidence="2">CCM 8939</strain>
    </source>
</reference>
<proteinExistence type="predicted"/>
<evidence type="ECO:0000313" key="2">
    <source>
        <dbReference type="Proteomes" id="UP000645390"/>
    </source>
</evidence>
<dbReference type="EMBL" id="BMDJ01000002">
    <property type="protein sequence ID" value="GGI23563.1"/>
    <property type="molecule type" value="Genomic_DNA"/>
</dbReference>
<organism evidence="1 2">
    <name type="scientific">Pedobacter mendelii</name>
    <dbReference type="NCBI Taxonomy" id="1908240"/>
    <lineage>
        <taxon>Bacteria</taxon>
        <taxon>Pseudomonadati</taxon>
        <taxon>Bacteroidota</taxon>
        <taxon>Sphingobacteriia</taxon>
        <taxon>Sphingobacteriales</taxon>
        <taxon>Sphingobacteriaceae</taxon>
        <taxon>Pedobacter</taxon>
    </lineage>
</organism>
<dbReference type="PROSITE" id="PS51257">
    <property type="entry name" value="PROKAR_LIPOPROTEIN"/>
    <property type="match status" value="1"/>
</dbReference>
<dbReference type="Proteomes" id="UP000645390">
    <property type="component" value="Unassembled WGS sequence"/>
</dbReference>
<accession>A0ABQ2BDR1</accession>
<protein>
    <recommendedName>
        <fullName evidence="3">Lipoprotein</fullName>
    </recommendedName>
</protein>
<name>A0ABQ2BDR1_9SPHI</name>
<sequence>MKNKIISLAFAAIPLIYACNSSDKKADTTKADSVLNEKCYAASFEKDSAAMIVKTMASGKVTGSLLIKYSEKPQNNGKIDGKFHGDTLLVDYRFNTGVDTTKAFTNPLAFLKKDGKLIMGVAQIETTLGRSYFVKGKPINYDAGKFTFSEVPCK</sequence>
<evidence type="ECO:0000313" key="1">
    <source>
        <dbReference type="EMBL" id="GGI23563.1"/>
    </source>
</evidence>
<comment type="caution">
    <text evidence="1">The sequence shown here is derived from an EMBL/GenBank/DDBJ whole genome shotgun (WGS) entry which is preliminary data.</text>
</comment>